<dbReference type="Proteomes" id="UP000323483">
    <property type="component" value="Chromosome"/>
</dbReference>
<organism evidence="3 4">
    <name type="scientific">Sulfurospirillum multivorans</name>
    <name type="common">Dehalospirillum multivorans</name>
    <dbReference type="NCBI Taxonomy" id="66821"/>
    <lineage>
        <taxon>Bacteria</taxon>
        <taxon>Pseudomonadati</taxon>
        <taxon>Campylobacterota</taxon>
        <taxon>Epsilonproteobacteria</taxon>
        <taxon>Campylobacterales</taxon>
        <taxon>Sulfurospirillaceae</taxon>
        <taxon>Sulfurospirillum</taxon>
    </lineage>
</organism>
<evidence type="ECO:0000259" key="2">
    <source>
        <dbReference type="Pfam" id="PF00589"/>
    </source>
</evidence>
<evidence type="ECO:0000313" key="4">
    <source>
        <dbReference type="Proteomes" id="UP000323483"/>
    </source>
</evidence>
<protein>
    <submittedName>
        <fullName evidence="3">Integrase</fullName>
    </submittedName>
</protein>
<dbReference type="InterPro" id="IPR013762">
    <property type="entry name" value="Integrase-like_cat_sf"/>
</dbReference>
<dbReference type="EMBL" id="CP042966">
    <property type="protein sequence ID" value="QEH05044.1"/>
    <property type="molecule type" value="Genomic_DNA"/>
</dbReference>
<evidence type="ECO:0000256" key="1">
    <source>
        <dbReference type="ARBA" id="ARBA00023172"/>
    </source>
</evidence>
<keyword evidence="1" id="KW-0233">DNA recombination</keyword>
<dbReference type="Gene3D" id="1.10.443.10">
    <property type="entry name" value="Intergrase catalytic core"/>
    <property type="match status" value="1"/>
</dbReference>
<dbReference type="SUPFAM" id="SSF56349">
    <property type="entry name" value="DNA breaking-rejoining enzymes"/>
    <property type="match status" value="1"/>
</dbReference>
<name>A0ABX5YXP8_SULMU</name>
<dbReference type="InterPro" id="IPR011010">
    <property type="entry name" value="DNA_brk_join_enz"/>
</dbReference>
<feature type="domain" description="Tyr recombinase" evidence="2">
    <location>
        <begin position="21"/>
        <end position="70"/>
    </location>
</feature>
<sequence>MTTSALRLTALNLLFNKNPNADRKQKVVQHSLRHTFATTVLNNGAELNTVRHLLNHRSIETSLRYSKMADSTMNKAVENLYD</sequence>
<evidence type="ECO:0000313" key="3">
    <source>
        <dbReference type="EMBL" id="QEH05044.1"/>
    </source>
</evidence>
<keyword evidence="4" id="KW-1185">Reference proteome</keyword>
<gene>
    <name evidence="3" type="ORF">SMN_0255</name>
</gene>
<reference evidence="3" key="1">
    <citation type="submission" date="2019-08" db="EMBL/GenBank/DDBJ databases">
        <title>Organohalide respiration in Sulfurospirillum species is regulated by a two-component system as unraveled by comparative genomics, and transcriptomics, and regulator binding studies.</title>
        <authorList>
            <person name="Goris T."/>
            <person name="Esken J."/>
            <person name="Gadkari J."/>
            <person name="Bischler T."/>
            <person name="Foerstner K."/>
            <person name="Sharma C.M."/>
            <person name="Diekert G."/>
            <person name="Schubert T."/>
        </authorList>
    </citation>
    <scope>NUCLEOTIDE SEQUENCE [LARGE SCALE GENOMIC DNA]</scope>
    <source>
        <strain evidence="3">N</strain>
    </source>
</reference>
<proteinExistence type="predicted"/>
<dbReference type="InterPro" id="IPR002104">
    <property type="entry name" value="Integrase_catalytic"/>
</dbReference>
<accession>A0ABX5YXP8</accession>
<dbReference type="Pfam" id="PF00589">
    <property type="entry name" value="Phage_integrase"/>
    <property type="match status" value="1"/>
</dbReference>